<comment type="caution">
    <text evidence="5">The sequence shown here is derived from an EMBL/GenBank/DDBJ whole genome shotgun (WGS) entry which is preliminary data.</text>
</comment>
<dbReference type="PROSITE" id="PS50082">
    <property type="entry name" value="WD_REPEATS_2"/>
    <property type="match status" value="1"/>
</dbReference>
<evidence type="ECO:0000313" key="5">
    <source>
        <dbReference type="EMBL" id="CDO75275.1"/>
    </source>
</evidence>
<dbReference type="EMBL" id="CCBP010000252">
    <property type="protein sequence ID" value="CDO75275.1"/>
    <property type="molecule type" value="Genomic_DNA"/>
</dbReference>
<gene>
    <name evidence="5" type="ORF">BN946_scf184497.g6</name>
</gene>
<dbReference type="PANTHER" id="PTHR19848">
    <property type="entry name" value="WD40 REPEAT PROTEIN"/>
    <property type="match status" value="1"/>
</dbReference>
<proteinExistence type="predicted"/>
<dbReference type="InterPro" id="IPR015943">
    <property type="entry name" value="WD40/YVTN_repeat-like_dom_sf"/>
</dbReference>
<dbReference type="PANTHER" id="PTHR19848:SF8">
    <property type="entry name" value="F-BOX AND WD REPEAT DOMAIN CONTAINING 7"/>
    <property type="match status" value="1"/>
</dbReference>
<name>A0A060SLJ9_PYCCI</name>
<dbReference type="Proteomes" id="UP000029665">
    <property type="component" value="Unassembled WGS sequence"/>
</dbReference>
<evidence type="ECO:0008006" key="7">
    <source>
        <dbReference type="Google" id="ProtNLM"/>
    </source>
</evidence>
<keyword evidence="2" id="KW-0677">Repeat</keyword>
<protein>
    <recommendedName>
        <fullName evidence="7">Anaphase-promoting complex subunit 4 WD40 domain-containing protein</fullName>
    </recommendedName>
</protein>
<feature type="region of interest" description="Disordered" evidence="4">
    <location>
        <begin position="185"/>
        <end position="204"/>
    </location>
</feature>
<dbReference type="HOGENOM" id="CLU_692874_0_0_1"/>
<dbReference type="SMART" id="SM00320">
    <property type="entry name" value="WD40"/>
    <property type="match status" value="2"/>
</dbReference>
<evidence type="ECO:0000313" key="6">
    <source>
        <dbReference type="Proteomes" id="UP000029665"/>
    </source>
</evidence>
<dbReference type="InterPro" id="IPR001680">
    <property type="entry name" value="WD40_rpt"/>
</dbReference>
<keyword evidence="1 3" id="KW-0853">WD repeat</keyword>
<evidence type="ECO:0000256" key="1">
    <source>
        <dbReference type="ARBA" id="ARBA00022574"/>
    </source>
</evidence>
<dbReference type="Gene3D" id="2.130.10.10">
    <property type="entry name" value="YVTN repeat-like/Quinoprotein amine dehydrogenase"/>
    <property type="match status" value="2"/>
</dbReference>
<dbReference type="AlphaFoldDB" id="A0A060SLJ9"/>
<feature type="repeat" description="WD" evidence="3">
    <location>
        <begin position="113"/>
        <end position="142"/>
    </location>
</feature>
<keyword evidence="6" id="KW-1185">Reference proteome</keyword>
<reference evidence="5" key="1">
    <citation type="submission" date="2014-01" db="EMBL/GenBank/DDBJ databases">
        <title>The genome of the white-rot fungus Pycnoporus cinnabarinus: a basidiomycete model with a versatile arsenal for lignocellulosic biomass breakdown.</title>
        <authorList>
            <person name="Levasseur A."/>
            <person name="Lomascolo A."/>
            <person name="Ruiz-Duenas F.J."/>
            <person name="Uzan E."/>
            <person name="Piumi F."/>
            <person name="Kues U."/>
            <person name="Ram A.F.J."/>
            <person name="Murat C."/>
            <person name="Haon M."/>
            <person name="Benoit I."/>
            <person name="Arfi Y."/>
            <person name="Chevret D."/>
            <person name="Drula E."/>
            <person name="Kwon M.J."/>
            <person name="Gouret P."/>
            <person name="Lesage-Meessen L."/>
            <person name="Lombard V."/>
            <person name="Mariette J."/>
            <person name="Noirot C."/>
            <person name="Park J."/>
            <person name="Patyshakuliyeva A."/>
            <person name="Wieneger R.A.B."/>
            <person name="Wosten H.A.B."/>
            <person name="Martin F."/>
            <person name="Coutinho P.M."/>
            <person name="de Vries R."/>
            <person name="Martinez A.T."/>
            <person name="Klopp C."/>
            <person name="Pontarotti P."/>
            <person name="Henrissat B."/>
            <person name="Record E."/>
        </authorList>
    </citation>
    <scope>NUCLEOTIDE SEQUENCE [LARGE SCALE GENOMIC DNA]</scope>
    <source>
        <strain evidence="5">BRFM137</strain>
    </source>
</reference>
<evidence type="ECO:0000256" key="3">
    <source>
        <dbReference type="PROSITE-ProRule" id="PRU00221"/>
    </source>
</evidence>
<dbReference type="SUPFAM" id="SSF82171">
    <property type="entry name" value="DPP6 N-terminal domain-like"/>
    <property type="match status" value="1"/>
</dbReference>
<sequence length="398" mass="43298">MARLARYFPGRPASTLLRFISGIQEPSDASQQPVFAASITPTGEHVVVVRADRIQLLNVSSGDCERSIQMDRRFDSGIIGWSHAGDFVAFRAEVDDDTIYVCNTNTGRCITLSTGHQDVVVATLFSQDKQEIVSASKDGTIRRSRWNNHVDGRPQTSPEVLFRCDGAMTAMAVSPDKTWIVSASADYSPPDTSSPDLPAKPSNEPYGRNGIYPVLRLHKSSGGVVWIEHHERPIVSLAFSDDGTRVLAGTLLGKIFLYDLTELIDTRSDQSAPPATHPSAILENAFDSGSNLPLPQISFSPDGRAIITPRSCTPLDVAPARPLPKPVGNASSFTTYFIDGDGWLWRVHSHSAPRRICWVPSALRPMDVCGCSTWSAQGNTIACNAAGYKLVLLDMSRC</sequence>
<evidence type="ECO:0000256" key="2">
    <source>
        <dbReference type="ARBA" id="ARBA00022737"/>
    </source>
</evidence>
<dbReference type="OrthoDB" id="538223at2759"/>
<organism evidence="5 6">
    <name type="scientific">Pycnoporus cinnabarinus</name>
    <name type="common">Cinnabar-red polypore</name>
    <name type="synonym">Trametes cinnabarina</name>
    <dbReference type="NCBI Taxonomy" id="5643"/>
    <lineage>
        <taxon>Eukaryota</taxon>
        <taxon>Fungi</taxon>
        <taxon>Dikarya</taxon>
        <taxon>Basidiomycota</taxon>
        <taxon>Agaricomycotina</taxon>
        <taxon>Agaricomycetes</taxon>
        <taxon>Polyporales</taxon>
        <taxon>Polyporaceae</taxon>
        <taxon>Trametes</taxon>
    </lineage>
</organism>
<evidence type="ECO:0000256" key="4">
    <source>
        <dbReference type="SAM" id="MobiDB-lite"/>
    </source>
</evidence>
<dbReference type="Pfam" id="PF00400">
    <property type="entry name" value="WD40"/>
    <property type="match status" value="3"/>
</dbReference>
<accession>A0A060SLJ9</accession>
<dbReference type="STRING" id="5643.A0A060SLJ9"/>